<dbReference type="SUPFAM" id="SSF54862">
    <property type="entry name" value="4Fe-4S ferredoxins"/>
    <property type="match status" value="1"/>
</dbReference>
<evidence type="ECO:0000313" key="9">
    <source>
        <dbReference type="EMBL" id="SFA83567.1"/>
    </source>
</evidence>
<evidence type="ECO:0000256" key="3">
    <source>
        <dbReference type="ARBA" id="ARBA00022723"/>
    </source>
</evidence>
<protein>
    <submittedName>
        <fullName evidence="9">Formate dehydrogenase iron-sulfur subunit</fullName>
    </submittedName>
</protein>
<dbReference type="GO" id="GO:0015944">
    <property type="term" value="P:formate oxidation"/>
    <property type="evidence" value="ECO:0007669"/>
    <property type="project" value="InterPro"/>
</dbReference>
<evidence type="ECO:0000256" key="4">
    <source>
        <dbReference type="ARBA" id="ARBA00022737"/>
    </source>
</evidence>
<feature type="binding site" evidence="7">
    <location>
        <position position="155"/>
    </location>
    <ligand>
        <name>[4Fe-4S] cluster</name>
        <dbReference type="ChEBI" id="CHEBI:49883"/>
        <label>1</label>
    </ligand>
</feature>
<dbReference type="PROSITE" id="PS00198">
    <property type="entry name" value="4FE4S_FER_1"/>
    <property type="match status" value="1"/>
</dbReference>
<feature type="binding site" evidence="7">
    <location>
        <position position="139"/>
    </location>
    <ligand>
        <name>[4Fe-4S] cluster</name>
        <dbReference type="ChEBI" id="CHEBI:49883"/>
        <label>2</label>
    </ligand>
</feature>
<comment type="subcellular location">
    <subcellularLocation>
        <location evidence="1">Cell envelope</location>
    </subcellularLocation>
</comment>
<name>A0A1I0W5E2_SELRU</name>
<feature type="domain" description="4Fe-4S ferredoxin-type" evidence="8">
    <location>
        <begin position="66"/>
        <end position="99"/>
    </location>
</feature>
<feature type="binding site" evidence="7">
    <location>
        <position position="136"/>
    </location>
    <ligand>
        <name>[4Fe-4S] cluster</name>
        <dbReference type="ChEBI" id="CHEBI:49883"/>
        <label>2</label>
    </ligand>
</feature>
<dbReference type="Proteomes" id="UP000183843">
    <property type="component" value="Unassembled WGS sequence"/>
</dbReference>
<evidence type="ECO:0000259" key="8">
    <source>
        <dbReference type="PROSITE" id="PS51379"/>
    </source>
</evidence>
<feature type="binding site" evidence="7">
    <location>
        <position position="14"/>
    </location>
    <ligand>
        <name>[4Fe-4S] cluster</name>
        <dbReference type="ChEBI" id="CHEBI:49883"/>
        <label>1</label>
    </ligand>
</feature>
<feature type="binding site" evidence="7">
    <location>
        <position position="85"/>
    </location>
    <ligand>
        <name>[4Fe-4S] cluster</name>
        <dbReference type="ChEBI" id="CHEBI:49883"/>
        <label>3</label>
    </ligand>
</feature>
<dbReference type="InterPro" id="IPR017896">
    <property type="entry name" value="4Fe4S_Fe-S-bd"/>
</dbReference>
<dbReference type="GO" id="GO:0051539">
    <property type="term" value="F:4 iron, 4 sulfur cluster binding"/>
    <property type="evidence" value="ECO:0007669"/>
    <property type="project" value="UniProtKB-KW"/>
</dbReference>
<dbReference type="PROSITE" id="PS51379">
    <property type="entry name" value="4FE4S_FER_2"/>
    <property type="match status" value="2"/>
</dbReference>
<evidence type="ECO:0000256" key="1">
    <source>
        <dbReference type="ARBA" id="ARBA00004196"/>
    </source>
</evidence>
<feature type="binding site" evidence="7">
    <location>
        <position position="20"/>
    </location>
    <ligand>
        <name>[4Fe-4S] cluster</name>
        <dbReference type="ChEBI" id="CHEBI:49883"/>
        <label>1</label>
    </ligand>
</feature>
<dbReference type="CDD" id="cd10562">
    <property type="entry name" value="FDH_b_like"/>
    <property type="match status" value="1"/>
</dbReference>
<feature type="binding site" evidence="7">
    <location>
        <position position="112"/>
    </location>
    <ligand>
        <name>[4Fe-4S] cluster</name>
        <dbReference type="ChEBI" id="CHEBI:49883"/>
        <label>4</label>
    </ligand>
</feature>
<evidence type="ECO:0000256" key="2">
    <source>
        <dbReference type="ARBA" id="ARBA00022485"/>
    </source>
</evidence>
<keyword evidence="4" id="KW-0677">Repeat</keyword>
<sequence length="259" mass="28371">MAQEITMLHDVVRCSACRACMVACKQWHDLPADMSTPFEGQYQSHKDLSAHTWNLIQMQERIDSKGKFHWDFFKKQCMHCGDPACANGCPEEAINKLDSGAVVIDPDKCVGCGYCTANCPFGIPKVDAEKHVSTKCDLCFDRIEEGMQPSCAKTCTADAILFGTKEEMLKKAEERLAMIKADHPDANIYNPQGVGGVHMVYVLPEKPAVYGLPENPQTPASINLWKDVVRPVGKLAGVGAIAGVLGLTALTAMRRKGDR</sequence>
<feature type="binding site" evidence="7">
    <location>
        <position position="151"/>
    </location>
    <ligand>
        <name>[4Fe-4S] cluster</name>
        <dbReference type="ChEBI" id="CHEBI:49883"/>
        <label>2</label>
    </ligand>
</feature>
<dbReference type="Pfam" id="PF13247">
    <property type="entry name" value="Fer4_11"/>
    <property type="match status" value="1"/>
</dbReference>
<keyword evidence="5 7" id="KW-0408">Iron</keyword>
<evidence type="ECO:0000313" key="10">
    <source>
        <dbReference type="Proteomes" id="UP000183843"/>
    </source>
</evidence>
<dbReference type="GO" id="GO:0030313">
    <property type="term" value="C:cell envelope"/>
    <property type="evidence" value="ECO:0007669"/>
    <property type="project" value="UniProtKB-SubCell"/>
</dbReference>
<feature type="binding site" evidence="7">
    <location>
        <position position="80"/>
    </location>
    <ligand>
        <name>[4Fe-4S] cluster</name>
        <dbReference type="ChEBI" id="CHEBI:49883"/>
        <label>3</label>
    </ligand>
</feature>
<evidence type="ECO:0000256" key="7">
    <source>
        <dbReference type="PIRSR" id="PIRSR036298-50"/>
    </source>
</evidence>
<accession>A0A1I0W5E2</accession>
<keyword evidence="2 7" id="KW-0004">4Fe-4S</keyword>
<organism evidence="9 10">
    <name type="scientific">Selenomonas ruminantium</name>
    <dbReference type="NCBI Taxonomy" id="971"/>
    <lineage>
        <taxon>Bacteria</taxon>
        <taxon>Bacillati</taxon>
        <taxon>Bacillota</taxon>
        <taxon>Negativicutes</taxon>
        <taxon>Selenomonadales</taxon>
        <taxon>Selenomonadaceae</taxon>
        <taxon>Selenomonas</taxon>
    </lineage>
</organism>
<dbReference type="InterPro" id="IPR017900">
    <property type="entry name" value="4Fe4S_Fe_S_CS"/>
</dbReference>
<dbReference type="PANTHER" id="PTHR43545">
    <property type="entry name" value="FORMATE DEHYDROGENASE, NITRATE-INDUCIBLE, IRON-SULFUR SUBUNIT"/>
    <property type="match status" value="1"/>
</dbReference>
<keyword evidence="3 7" id="KW-0479">Metal-binding</keyword>
<dbReference type="GO" id="GO:0045333">
    <property type="term" value="P:cellular respiration"/>
    <property type="evidence" value="ECO:0007669"/>
    <property type="project" value="InterPro"/>
</dbReference>
<proteinExistence type="predicted"/>
<reference evidence="9 10" key="1">
    <citation type="submission" date="2016-10" db="EMBL/GenBank/DDBJ databases">
        <authorList>
            <person name="de Groot N.N."/>
        </authorList>
    </citation>
    <scope>NUCLEOTIDE SEQUENCE [LARGE SCALE GENOMIC DNA]</scope>
    <source>
        <strain evidence="9 10">L14</strain>
    </source>
</reference>
<feature type="binding site" evidence="7">
    <location>
        <position position="24"/>
    </location>
    <ligand>
        <name>[4Fe-4S] cluster</name>
        <dbReference type="ChEBI" id="CHEBI:49883"/>
        <label>2</label>
    </ligand>
</feature>
<dbReference type="PIRSF" id="PIRSF036298">
    <property type="entry name" value="FDH_4Fe4S"/>
    <property type="match status" value="1"/>
</dbReference>
<feature type="binding site" evidence="7">
    <location>
        <position position="77"/>
    </location>
    <ligand>
        <name>[4Fe-4S] cluster</name>
        <dbReference type="ChEBI" id="CHEBI:49883"/>
        <label>3</label>
    </ligand>
</feature>
<dbReference type="GO" id="GO:0046872">
    <property type="term" value="F:metal ion binding"/>
    <property type="evidence" value="ECO:0007669"/>
    <property type="project" value="UniProtKB-KW"/>
</dbReference>
<feature type="binding site" evidence="7">
    <location>
        <position position="17"/>
    </location>
    <ligand>
        <name>[4Fe-4S] cluster</name>
        <dbReference type="ChEBI" id="CHEBI:49883"/>
        <label>1</label>
    </ligand>
</feature>
<feature type="binding site" evidence="7">
    <location>
        <position position="115"/>
    </location>
    <ligand>
        <name>[4Fe-4S] cluster</name>
        <dbReference type="ChEBI" id="CHEBI:49883"/>
        <label>4</label>
    </ligand>
</feature>
<gene>
    <name evidence="9" type="ORF">SAMN05216587_102146</name>
</gene>
<feature type="binding site" evidence="7">
    <location>
        <position position="119"/>
    </location>
    <ligand>
        <name>[4Fe-4S] cluster</name>
        <dbReference type="ChEBI" id="CHEBI:49883"/>
        <label>3</label>
    </ligand>
</feature>
<dbReference type="InterPro" id="IPR051555">
    <property type="entry name" value="FDH_Electron_Transfer_Unit"/>
</dbReference>
<dbReference type="PANTHER" id="PTHR43545:SF6">
    <property type="entry name" value="FORMATE DEHYDROGENASE, NITRATE-INDUCIBLE, IRON-SULFUR SUBUNIT"/>
    <property type="match status" value="1"/>
</dbReference>
<evidence type="ECO:0000256" key="6">
    <source>
        <dbReference type="ARBA" id="ARBA00023014"/>
    </source>
</evidence>
<dbReference type="EMBL" id="FOJX01000002">
    <property type="protein sequence ID" value="SFA83567.1"/>
    <property type="molecule type" value="Genomic_DNA"/>
</dbReference>
<dbReference type="Gene3D" id="3.30.70.20">
    <property type="match status" value="2"/>
</dbReference>
<feature type="binding site" evidence="7">
    <location>
        <position position="89"/>
    </location>
    <ligand>
        <name>[4Fe-4S] cluster</name>
        <dbReference type="ChEBI" id="CHEBI:49883"/>
        <label>4</label>
    </ligand>
</feature>
<dbReference type="AlphaFoldDB" id="A0A1I0W5E2"/>
<dbReference type="InterPro" id="IPR014603">
    <property type="entry name" value="Formate_DH_Fe-S_su"/>
</dbReference>
<feature type="binding site" evidence="7">
    <location>
        <position position="109"/>
    </location>
    <ligand>
        <name>[4Fe-4S] cluster</name>
        <dbReference type="ChEBI" id="CHEBI:49883"/>
        <label>4</label>
    </ligand>
</feature>
<comment type="cofactor">
    <cofactor evidence="7">
        <name>[4Fe-4S] cluster</name>
        <dbReference type="ChEBI" id="CHEBI:49883"/>
    </cofactor>
    <text evidence="7">Binds 4 [4Fe-4S] clusters per subunit.</text>
</comment>
<dbReference type="RefSeq" id="WP_074813388.1">
    <property type="nucleotide sequence ID" value="NZ_FOJX01000002.1"/>
</dbReference>
<feature type="domain" description="4Fe-4S ferredoxin-type" evidence="8">
    <location>
        <begin position="100"/>
        <end position="129"/>
    </location>
</feature>
<evidence type="ECO:0000256" key="5">
    <source>
        <dbReference type="ARBA" id="ARBA00023004"/>
    </source>
</evidence>
<keyword evidence="6 7" id="KW-0411">Iron-sulfur</keyword>